<dbReference type="GO" id="GO:0005506">
    <property type="term" value="F:iron ion binding"/>
    <property type="evidence" value="ECO:0007669"/>
    <property type="project" value="TreeGrafter"/>
</dbReference>
<accession>A0A5B9E2K0</accession>
<dbReference type="PANTHER" id="PTHR43011">
    <property type="entry name" value="IRON-SULFUR CLUSTER ASSEMBLY 2 HOMOLOG, MITOCHONDRIAL"/>
    <property type="match status" value="1"/>
</dbReference>
<organism evidence="3 4">
    <name type="scientific">Terriglobus albidus</name>
    <dbReference type="NCBI Taxonomy" id="1592106"/>
    <lineage>
        <taxon>Bacteria</taxon>
        <taxon>Pseudomonadati</taxon>
        <taxon>Acidobacteriota</taxon>
        <taxon>Terriglobia</taxon>
        <taxon>Terriglobales</taxon>
        <taxon>Acidobacteriaceae</taxon>
        <taxon>Terriglobus</taxon>
    </lineage>
</organism>
<evidence type="ECO:0000313" key="3">
    <source>
        <dbReference type="EMBL" id="QEE26542.1"/>
    </source>
</evidence>
<dbReference type="OrthoDB" id="9801228at2"/>
<name>A0A5B9E2K0_9BACT</name>
<reference evidence="3 4" key="1">
    <citation type="submission" date="2019-08" db="EMBL/GenBank/DDBJ databases">
        <title>Complete genome sequence of Terriglobus albidus strain ORNL.</title>
        <authorList>
            <person name="Podar M."/>
        </authorList>
    </citation>
    <scope>NUCLEOTIDE SEQUENCE [LARGE SCALE GENOMIC DNA]</scope>
    <source>
        <strain evidence="3 4">ORNL</strain>
    </source>
</reference>
<dbReference type="PROSITE" id="PS01152">
    <property type="entry name" value="HESB"/>
    <property type="match status" value="1"/>
</dbReference>
<evidence type="ECO:0000256" key="1">
    <source>
        <dbReference type="SAM" id="MobiDB-lite"/>
    </source>
</evidence>
<dbReference type="GO" id="GO:0016226">
    <property type="term" value="P:iron-sulfur cluster assembly"/>
    <property type="evidence" value="ECO:0007669"/>
    <property type="project" value="InterPro"/>
</dbReference>
<feature type="compositionally biased region" description="Polar residues" evidence="1">
    <location>
        <begin position="1"/>
        <end position="14"/>
    </location>
</feature>
<dbReference type="InterPro" id="IPR017870">
    <property type="entry name" value="FeS_cluster_insertion_CS"/>
</dbReference>
<dbReference type="NCBIfam" id="TIGR00049">
    <property type="entry name" value="iron-sulfur cluster assembly accessory protein"/>
    <property type="match status" value="1"/>
</dbReference>
<sequence>MSTVSISSTTSNAMSAPAPEEQKLSSPLATAVAAPELNAKATGISVTEKAIRRVRAAMHKEGISGTDGGLRLGVTGGGCSGLSYSIRFDTKPRERDRVWEFEQDSERVRIFVDPKSFIYLNGMILDFEETLMRQGFNFINPNSQKSCGCGSSFTA</sequence>
<dbReference type="EMBL" id="CP042806">
    <property type="protein sequence ID" value="QEE26542.1"/>
    <property type="molecule type" value="Genomic_DNA"/>
</dbReference>
<dbReference type="PANTHER" id="PTHR43011:SF1">
    <property type="entry name" value="IRON-SULFUR CLUSTER ASSEMBLY 2 HOMOLOG, MITOCHONDRIAL"/>
    <property type="match status" value="1"/>
</dbReference>
<dbReference type="RefSeq" id="WP_147645680.1">
    <property type="nucleotide sequence ID" value="NZ_CP042806.1"/>
</dbReference>
<dbReference type="InterPro" id="IPR016092">
    <property type="entry name" value="ATAP"/>
</dbReference>
<dbReference type="Proteomes" id="UP000321820">
    <property type="component" value="Chromosome"/>
</dbReference>
<feature type="region of interest" description="Disordered" evidence="1">
    <location>
        <begin position="1"/>
        <end position="27"/>
    </location>
</feature>
<dbReference type="AlphaFoldDB" id="A0A5B9E2K0"/>
<dbReference type="KEGG" id="talb:FTW19_00060"/>
<evidence type="ECO:0000313" key="4">
    <source>
        <dbReference type="Proteomes" id="UP000321820"/>
    </source>
</evidence>
<feature type="domain" description="Core" evidence="2">
    <location>
        <begin position="44"/>
        <end position="150"/>
    </location>
</feature>
<proteinExistence type="predicted"/>
<dbReference type="GO" id="GO:0051537">
    <property type="term" value="F:2 iron, 2 sulfur cluster binding"/>
    <property type="evidence" value="ECO:0007669"/>
    <property type="project" value="TreeGrafter"/>
</dbReference>
<keyword evidence="4" id="KW-1185">Reference proteome</keyword>
<protein>
    <submittedName>
        <fullName evidence="3">Iron-sulfur cluster assembly accessory protein</fullName>
    </submittedName>
</protein>
<dbReference type="Pfam" id="PF01521">
    <property type="entry name" value="Fe-S_biosyn"/>
    <property type="match status" value="1"/>
</dbReference>
<dbReference type="InterPro" id="IPR000361">
    <property type="entry name" value="ATAP_core_dom"/>
</dbReference>
<dbReference type="SUPFAM" id="SSF89360">
    <property type="entry name" value="HesB-like domain"/>
    <property type="match status" value="1"/>
</dbReference>
<dbReference type="GO" id="GO:0051539">
    <property type="term" value="F:4 iron, 4 sulfur cluster binding"/>
    <property type="evidence" value="ECO:0007669"/>
    <property type="project" value="TreeGrafter"/>
</dbReference>
<dbReference type="InterPro" id="IPR035903">
    <property type="entry name" value="HesB-like_dom_sf"/>
</dbReference>
<gene>
    <name evidence="3" type="ORF">FTW19_00060</name>
</gene>
<evidence type="ECO:0000259" key="2">
    <source>
        <dbReference type="Pfam" id="PF01521"/>
    </source>
</evidence>
<dbReference type="Gene3D" id="2.60.300.12">
    <property type="entry name" value="HesB-like domain"/>
    <property type="match status" value="1"/>
</dbReference>